<accession>A0A5C5VWZ7</accession>
<protein>
    <recommendedName>
        <fullName evidence="3">DUF488 domain-containing protein</fullName>
    </recommendedName>
</protein>
<dbReference type="OrthoDB" id="9789109at2"/>
<keyword evidence="2" id="KW-1185">Reference proteome</keyword>
<name>A0A5C5VWZ7_9BACT</name>
<reference evidence="1 2" key="1">
    <citation type="submission" date="2019-02" db="EMBL/GenBank/DDBJ databases">
        <title>Deep-cultivation of Planctomycetes and their phenomic and genomic characterization uncovers novel biology.</title>
        <authorList>
            <person name="Wiegand S."/>
            <person name="Jogler M."/>
            <person name="Boedeker C."/>
            <person name="Pinto D."/>
            <person name="Vollmers J."/>
            <person name="Rivas-Marin E."/>
            <person name="Kohn T."/>
            <person name="Peeters S.H."/>
            <person name="Heuer A."/>
            <person name="Rast P."/>
            <person name="Oberbeckmann S."/>
            <person name="Bunk B."/>
            <person name="Jeske O."/>
            <person name="Meyerdierks A."/>
            <person name="Storesund J.E."/>
            <person name="Kallscheuer N."/>
            <person name="Luecker S."/>
            <person name="Lage O.M."/>
            <person name="Pohl T."/>
            <person name="Merkel B.J."/>
            <person name="Hornburger P."/>
            <person name="Mueller R.-W."/>
            <person name="Bruemmer F."/>
            <person name="Labrenz M."/>
            <person name="Spormann A.M."/>
            <person name="Op Den Camp H."/>
            <person name="Overmann J."/>
            <person name="Amann R."/>
            <person name="Jetten M.S.M."/>
            <person name="Mascher T."/>
            <person name="Medema M.H."/>
            <person name="Devos D.P."/>
            <person name="Kaster A.-K."/>
            <person name="Ovreas L."/>
            <person name="Rohde M."/>
            <person name="Galperin M.Y."/>
            <person name="Jogler C."/>
        </authorList>
    </citation>
    <scope>NUCLEOTIDE SEQUENCE [LARGE SCALE GENOMIC DNA]</scope>
    <source>
        <strain evidence="1 2">Pla111</strain>
    </source>
</reference>
<sequence length="204" mass="23028">MSSPSIYTVGYSIHEWPAFVSLLRGARITAIADVRSHPAARLPQYRQENLSPGLRGEGIAYVWLGKELGARRDEPEAYLDHRADYERIARLPLFLAGIERLQRGARTHTIALMCAEREPLDCHRGVLIARVLQQRGWGVKHLLADGTVEEHRQTEARLIDRVGIDPLLDASAGRAELLKRAYDEYGAVMAYRRDDLREAPNPEP</sequence>
<dbReference type="Proteomes" id="UP000318995">
    <property type="component" value="Unassembled WGS sequence"/>
</dbReference>
<proteinExistence type="predicted"/>
<comment type="caution">
    <text evidence="1">The sequence shown here is derived from an EMBL/GenBank/DDBJ whole genome shotgun (WGS) entry which is preliminary data.</text>
</comment>
<dbReference type="EMBL" id="SJPH01000007">
    <property type="protein sequence ID" value="TWT42535.1"/>
    <property type="molecule type" value="Genomic_DNA"/>
</dbReference>
<evidence type="ECO:0000313" key="1">
    <source>
        <dbReference type="EMBL" id="TWT42535.1"/>
    </source>
</evidence>
<dbReference type="PANTHER" id="PTHR39337">
    <property type="entry name" value="BLR5642 PROTEIN"/>
    <property type="match status" value="1"/>
</dbReference>
<dbReference type="RefSeq" id="WP_146575053.1">
    <property type="nucleotide sequence ID" value="NZ_SJPH01000007.1"/>
</dbReference>
<dbReference type="InterPro" id="IPR007438">
    <property type="entry name" value="DUF488"/>
</dbReference>
<evidence type="ECO:0008006" key="3">
    <source>
        <dbReference type="Google" id="ProtNLM"/>
    </source>
</evidence>
<dbReference type="Pfam" id="PF04343">
    <property type="entry name" value="DUF488"/>
    <property type="match status" value="1"/>
</dbReference>
<evidence type="ECO:0000313" key="2">
    <source>
        <dbReference type="Proteomes" id="UP000318995"/>
    </source>
</evidence>
<gene>
    <name evidence="1" type="ORF">Pla111_28400</name>
</gene>
<dbReference type="PANTHER" id="PTHR39337:SF1">
    <property type="entry name" value="BLR5642 PROTEIN"/>
    <property type="match status" value="1"/>
</dbReference>
<organism evidence="1 2">
    <name type="scientific">Botrimarina hoheduenensis</name>
    <dbReference type="NCBI Taxonomy" id="2528000"/>
    <lineage>
        <taxon>Bacteria</taxon>
        <taxon>Pseudomonadati</taxon>
        <taxon>Planctomycetota</taxon>
        <taxon>Planctomycetia</taxon>
        <taxon>Pirellulales</taxon>
        <taxon>Lacipirellulaceae</taxon>
        <taxon>Botrimarina</taxon>
    </lineage>
</organism>
<dbReference type="AlphaFoldDB" id="A0A5C5VWZ7"/>